<dbReference type="AlphaFoldDB" id="A0A397SEC5"/>
<dbReference type="GO" id="GO:0005524">
    <property type="term" value="F:ATP binding"/>
    <property type="evidence" value="ECO:0007669"/>
    <property type="project" value="InterPro"/>
</dbReference>
<feature type="domain" description="Protein kinase" evidence="1">
    <location>
        <begin position="1"/>
        <end position="67"/>
    </location>
</feature>
<accession>A0A397SEC5</accession>
<comment type="caution">
    <text evidence="2">The sequence shown here is derived from an EMBL/GenBank/DDBJ whole genome shotgun (WGS) entry which is preliminary data.</text>
</comment>
<dbReference type="EMBL" id="QKYT01000482">
    <property type="protein sequence ID" value="RIA84583.1"/>
    <property type="molecule type" value="Genomic_DNA"/>
</dbReference>
<dbReference type="PROSITE" id="PS50011">
    <property type="entry name" value="PROTEIN_KINASE_DOM"/>
    <property type="match status" value="1"/>
</dbReference>
<proteinExistence type="predicted"/>
<dbReference type="Pfam" id="PF07714">
    <property type="entry name" value="PK_Tyr_Ser-Thr"/>
    <property type="match status" value="1"/>
</dbReference>
<organism evidence="2 3">
    <name type="scientific">Glomus cerebriforme</name>
    <dbReference type="NCBI Taxonomy" id="658196"/>
    <lineage>
        <taxon>Eukaryota</taxon>
        <taxon>Fungi</taxon>
        <taxon>Fungi incertae sedis</taxon>
        <taxon>Mucoromycota</taxon>
        <taxon>Glomeromycotina</taxon>
        <taxon>Glomeromycetes</taxon>
        <taxon>Glomerales</taxon>
        <taxon>Glomeraceae</taxon>
        <taxon>Glomus</taxon>
    </lineage>
</organism>
<keyword evidence="3" id="KW-1185">Reference proteome</keyword>
<protein>
    <recommendedName>
        <fullName evidence="1">Protein kinase domain-containing protein</fullName>
    </recommendedName>
</protein>
<dbReference type="Gene3D" id="1.10.510.10">
    <property type="entry name" value="Transferase(Phosphotransferase) domain 1"/>
    <property type="match status" value="1"/>
</dbReference>
<name>A0A397SEC5_9GLOM</name>
<dbReference type="PANTHER" id="PTHR44329">
    <property type="entry name" value="SERINE/THREONINE-PROTEIN KINASE TNNI3K-RELATED"/>
    <property type="match status" value="1"/>
</dbReference>
<gene>
    <name evidence="2" type="ORF">C1645_783783</name>
</gene>
<evidence type="ECO:0000313" key="3">
    <source>
        <dbReference type="Proteomes" id="UP000265703"/>
    </source>
</evidence>
<dbReference type="Proteomes" id="UP000265703">
    <property type="component" value="Unassembled WGS sequence"/>
</dbReference>
<dbReference type="InterPro" id="IPR011009">
    <property type="entry name" value="Kinase-like_dom_sf"/>
</dbReference>
<sequence>MIMWELITGRRPFCDKSHDTDLIIEICDGLRPPIVKHAPEGYVELMEECWRFDPKERPTATELHTKVGTIYDNERNKPTKIIESPDIGPIITNHPGAIYKSRPLSTMIKSAESMKRLGGQSILSKFGKRKFNDNNFIENNEDKIIKKVKLFEKENDNGKYFITLILNTNILCSVKVG</sequence>
<evidence type="ECO:0000259" key="1">
    <source>
        <dbReference type="PROSITE" id="PS50011"/>
    </source>
</evidence>
<dbReference type="SUPFAM" id="SSF56112">
    <property type="entry name" value="Protein kinase-like (PK-like)"/>
    <property type="match status" value="1"/>
</dbReference>
<dbReference type="GO" id="GO:0004674">
    <property type="term" value="F:protein serine/threonine kinase activity"/>
    <property type="evidence" value="ECO:0007669"/>
    <property type="project" value="TreeGrafter"/>
</dbReference>
<dbReference type="InterPro" id="IPR000719">
    <property type="entry name" value="Prot_kinase_dom"/>
</dbReference>
<evidence type="ECO:0000313" key="2">
    <source>
        <dbReference type="EMBL" id="RIA84583.1"/>
    </source>
</evidence>
<dbReference type="OrthoDB" id="2406492at2759"/>
<dbReference type="InterPro" id="IPR001245">
    <property type="entry name" value="Ser-Thr/Tyr_kinase_cat_dom"/>
</dbReference>
<dbReference type="STRING" id="658196.A0A397SEC5"/>
<dbReference type="InterPro" id="IPR051681">
    <property type="entry name" value="Ser/Thr_Kinases-Pseudokinases"/>
</dbReference>
<dbReference type="PANTHER" id="PTHR44329:SF289">
    <property type="entry name" value="SERINE_THREONINE-PROTEIN KINASE VIK"/>
    <property type="match status" value="1"/>
</dbReference>
<reference evidence="2 3" key="1">
    <citation type="submission" date="2018-06" db="EMBL/GenBank/DDBJ databases">
        <title>Comparative genomics reveals the genomic features of Rhizophagus irregularis, R. cerebriforme, R. diaphanum and Gigaspora rosea, and their symbiotic lifestyle signature.</title>
        <authorList>
            <person name="Morin E."/>
            <person name="San Clemente H."/>
            <person name="Chen E.C.H."/>
            <person name="De La Providencia I."/>
            <person name="Hainaut M."/>
            <person name="Kuo A."/>
            <person name="Kohler A."/>
            <person name="Murat C."/>
            <person name="Tang N."/>
            <person name="Roy S."/>
            <person name="Loubradou J."/>
            <person name="Henrissat B."/>
            <person name="Grigoriev I.V."/>
            <person name="Corradi N."/>
            <person name="Roux C."/>
            <person name="Martin F.M."/>
        </authorList>
    </citation>
    <scope>NUCLEOTIDE SEQUENCE [LARGE SCALE GENOMIC DNA]</scope>
    <source>
        <strain evidence="2 3">DAOM 227022</strain>
    </source>
</reference>